<name>A0AAV4XZP1_CAEEX</name>
<proteinExistence type="predicted"/>
<reference evidence="1 2" key="1">
    <citation type="submission" date="2021-06" db="EMBL/GenBank/DDBJ databases">
        <title>Caerostris extrusa draft genome.</title>
        <authorList>
            <person name="Kono N."/>
            <person name="Arakawa K."/>
        </authorList>
    </citation>
    <scope>NUCLEOTIDE SEQUENCE [LARGE SCALE GENOMIC DNA]</scope>
</reference>
<accession>A0AAV4XZP1</accession>
<keyword evidence="2" id="KW-1185">Reference proteome</keyword>
<evidence type="ECO:0000313" key="1">
    <source>
        <dbReference type="EMBL" id="GIZ00323.1"/>
    </source>
</evidence>
<gene>
    <name evidence="1" type="ORF">CEXT_595611</name>
</gene>
<organism evidence="1 2">
    <name type="scientific">Caerostris extrusa</name>
    <name type="common">Bark spider</name>
    <name type="synonym">Caerostris bankana</name>
    <dbReference type="NCBI Taxonomy" id="172846"/>
    <lineage>
        <taxon>Eukaryota</taxon>
        <taxon>Metazoa</taxon>
        <taxon>Ecdysozoa</taxon>
        <taxon>Arthropoda</taxon>
        <taxon>Chelicerata</taxon>
        <taxon>Arachnida</taxon>
        <taxon>Araneae</taxon>
        <taxon>Araneomorphae</taxon>
        <taxon>Entelegynae</taxon>
        <taxon>Araneoidea</taxon>
        <taxon>Araneidae</taxon>
        <taxon>Caerostris</taxon>
    </lineage>
</organism>
<dbReference type="Proteomes" id="UP001054945">
    <property type="component" value="Unassembled WGS sequence"/>
</dbReference>
<sequence>MFLAAARSGLPHIDAGGEEWSNITRKLGCSVVVYSATTTTTTTASHHILCLEESFQYYICPNGTSLVLIAYFLLPNVFNLAYK</sequence>
<dbReference type="AlphaFoldDB" id="A0AAV4XZP1"/>
<dbReference type="EMBL" id="BPLR01001146">
    <property type="protein sequence ID" value="GIZ00323.1"/>
    <property type="molecule type" value="Genomic_DNA"/>
</dbReference>
<comment type="caution">
    <text evidence="1">The sequence shown here is derived from an EMBL/GenBank/DDBJ whole genome shotgun (WGS) entry which is preliminary data.</text>
</comment>
<evidence type="ECO:0000313" key="2">
    <source>
        <dbReference type="Proteomes" id="UP001054945"/>
    </source>
</evidence>
<protein>
    <submittedName>
        <fullName evidence="1">Uncharacterized protein</fullName>
    </submittedName>
</protein>